<proteinExistence type="predicted"/>
<dbReference type="Proteomes" id="UP000318626">
    <property type="component" value="Chromosome"/>
</dbReference>
<accession>A0A518CCJ0</accession>
<reference evidence="2" key="1">
    <citation type="submission" date="2019-02" db="EMBL/GenBank/DDBJ databases">
        <title>Deep-cultivation of Planctomycetes and their phenomic and genomic characterization uncovers novel biology.</title>
        <authorList>
            <person name="Wiegand S."/>
            <person name="Jogler M."/>
            <person name="Boedeker C."/>
            <person name="Pinto D."/>
            <person name="Vollmers J."/>
            <person name="Rivas-Marin E."/>
            <person name="Kohn T."/>
            <person name="Peeters S.H."/>
            <person name="Heuer A."/>
            <person name="Rast P."/>
            <person name="Oberbeckmann S."/>
            <person name="Bunk B."/>
            <person name="Jeske O."/>
            <person name="Meyerdierks A."/>
            <person name="Storesund J.E."/>
            <person name="Kallscheuer N."/>
            <person name="Luecker S."/>
            <person name="Lage O.M."/>
            <person name="Pohl T."/>
            <person name="Merkel B.J."/>
            <person name="Hornburger P."/>
            <person name="Mueller R.-W."/>
            <person name="Bruemmer F."/>
            <person name="Labrenz M."/>
            <person name="Spormann A.M."/>
            <person name="Op den Camp H."/>
            <person name="Overmann J."/>
            <person name="Amann R."/>
            <person name="Jetten M.S.M."/>
            <person name="Mascher T."/>
            <person name="Medema M.H."/>
            <person name="Devos D.P."/>
            <person name="Kaster A.-K."/>
            <person name="Ovreas L."/>
            <person name="Rohde M."/>
            <person name="Galperin M.Y."/>
            <person name="Jogler C."/>
        </authorList>
    </citation>
    <scope>NUCLEOTIDE SEQUENCE [LARGE SCALE GENOMIC DNA]</scope>
    <source>
        <strain evidence="2">Pan97</strain>
    </source>
</reference>
<dbReference type="KEGG" id="bvo:Pan97_40000"/>
<organism evidence="1 2">
    <name type="scientific">Bremerella volcania</name>
    <dbReference type="NCBI Taxonomy" id="2527984"/>
    <lineage>
        <taxon>Bacteria</taxon>
        <taxon>Pseudomonadati</taxon>
        <taxon>Planctomycetota</taxon>
        <taxon>Planctomycetia</taxon>
        <taxon>Pirellulales</taxon>
        <taxon>Pirellulaceae</taxon>
        <taxon>Bremerella</taxon>
    </lineage>
</organism>
<gene>
    <name evidence="1" type="ORF">Pan97_40000</name>
</gene>
<protein>
    <submittedName>
        <fullName evidence="1">Uncharacterized protein</fullName>
    </submittedName>
</protein>
<dbReference type="RefSeq" id="WP_144975464.1">
    <property type="nucleotide sequence ID" value="NZ_CP036289.1"/>
</dbReference>
<evidence type="ECO:0000313" key="1">
    <source>
        <dbReference type="EMBL" id="QDU76943.1"/>
    </source>
</evidence>
<sequence>MFMPSSRNWEEMKYESAGCWPLPINGGDEYALVTKMAASTIKAAYRSCPVSLTVARAETPKGVVLATTLKVADDPAAPLMLSGVLRHEEEQLAIENILRTGKTLVIFFDELSRPVARAECDFTAAERNEASAMIDAPGSRYAGPWIPLLSDVLDEVQGFGDPQLAVPAKYAPTFVTIPLTLSGFETQASTTIGMTDVLDFRLDDPDEGGGLEQSTWHLLENLFEGRIIHSPHVCEASKLRELTDILTHCDAGMCLFESKVAAMLTTSLDRSTERREKSVQKQIDKGIDQLVGAMRNLGRGLPLVTKDGVAIELPSTVGNVHQGVVMVSEMLPGLDWEGIGKQLIDASKQSGAMLHVLDLRELRMLVGVSKDDPMLFAGHLAYRFDVMTERNHAMLRTRLDGPPMP</sequence>
<name>A0A518CCJ0_9BACT</name>
<dbReference type="OrthoDB" id="7844675at2"/>
<evidence type="ECO:0000313" key="2">
    <source>
        <dbReference type="Proteomes" id="UP000318626"/>
    </source>
</evidence>
<keyword evidence="2" id="KW-1185">Reference proteome</keyword>
<dbReference type="EMBL" id="CP036289">
    <property type="protein sequence ID" value="QDU76943.1"/>
    <property type="molecule type" value="Genomic_DNA"/>
</dbReference>
<dbReference type="AlphaFoldDB" id="A0A518CCJ0"/>